<dbReference type="EMBL" id="JARJCM010000027">
    <property type="protein sequence ID" value="KAJ7039319.1"/>
    <property type="molecule type" value="Genomic_DNA"/>
</dbReference>
<keyword evidence="2" id="KW-1185">Reference proteome</keyword>
<sequence length="291" mass="32424">MLPRPDTRYYHHYPNGVTALQRADRSKRNGALGTISRAVGIFSFVPLSRPPMERSRRRQLEADLDEHDAACSRGWQPRSSLDARTRARRELVCRYSSLHRQITCICLACEPSTQLLEMRKAGPTTPRAFPRSASAFYFSPLRHSSGGTPSTPTFQLPLRLLKKRRSDPPPPRTVPSSLSHNVRLIITQPHHPRLRALTRSAHLLIRPSAHLIDDLALEHPLACLTFSDVFPRRPSACLYVSSLLSSVVWGSAGHRDSSARRAVPYAKYASSVPDGNFPIPSCAPTTSPQLS</sequence>
<organism evidence="1 2">
    <name type="scientific">Mycena alexandri</name>
    <dbReference type="NCBI Taxonomy" id="1745969"/>
    <lineage>
        <taxon>Eukaryota</taxon>
        <taxon>Fungi</taxon>
        <taxon>Dikarya</taxon>
        <taxon>Basidiomycota</taxon>
        <taxon>Agaricomycotina</taxon>
        <taxon>Agaricomycetes</taxon>
        <taxon>Agaricomycetidae</taxon>
        <taxon>Agaricales</taxon>
        <taxon>Marasmiineae</taxon>
        <taxon>Mycenaceae</taxon>
        <taxon>Mycena</taxon>
    </lineage>
</organism>
<accession>A0AAD6T3V6</accession>
<proteinExistence type="predicted"/>
<evidence type="ECO:0000313" key="1">
    <source>
        <dbReference type="EMBL" id="KAJ7039319.1"/>
    </source>
</evidence>
<dbReference type="AlphaFoldDB" id="A0AAD6T3V6"/>
<comment type="caution">
    <text evidence="1">The sequence shown here is derived from an EMBL/GenBank/DDBJ whole genome shotgun (WGS) entry which is preliminary data.</text>
</comment>
<evidence type="ECO:0000313" key="2">
    <source>
        <dbReference type="Proteomes" id="UP001218188"/>
    </source>
</evidence>
<name>A0AAD6T3V6_9AGAR</name>
<protein>
    <submittedName>
        <fullName evidence="1">Uncharacterized protein</fullName>
    </submittedName>
</protein>
<dbReference type="Proteomes" id="UP001218188">
    <property type="component" value="Unassembled WGS sequence"/>
</dbReference>
<reference evidence="1" key="1">
    <citation type="submission" date="2023-03" db="EMBL/GenBank/DDBJ databases">
        <title>Massive genome expansion in bonnet fungi (Mycena s.s.) driven by repeated elements and novel gene families across ecological guilds.</title>
        <authorList>
            <consortium name="Lawrence Berkeley National Laboratory"/>
            <person name="Harder C.B."/>
            <person name="Miyauchi S."/>
            <person name="Viragh M."/>
            <person name="Kuo A."/>
            <person name="Thoen E."/>
            <person name="Andreopoulos B."/>
            <person name="Lu D."/>
            <person name="Skrede I."/>
            <person name="Drula E."/>
            <person name="Henrissat B."/>
            <person name="Morin E."/>
            <person name="Kohler A."/>
            <person name="Barry K."/>
            <person name="LaButti K."/>
            <person name="Morin E."/>
            <person name="Salamov A."/>
            <person name="Lipzen A."/>
            <person name="Mereny Z."/>
            <person name="Hegedus B."/>
            <person name="Baldrian P."/>
            <person name="Stursova M."/>
            <person name="Weitz H."/>
            <person name="Taylor A."/>
            <person name="Grigoriev I.V."/>
            <person name="Nagy L.G."/>
            <person name="Martin F."/>
            <person name="Kauserud H."/>
        </authorList>
    </citation>
    <scope>NUCLEOTIDE SEQUENCE</scope>
    <source>
        <strain evidence="1">CBHHK200</strain>
    </source>
</reference>
<gene>
    <name evidence="1" type="ORF">C8F04DRAFT_1255025</name>
</gene>